<evidence type="ECO:0000256" key="1">
    <source>
        <dbReference type="SAM" id="MobiDB-lite"/>
    </source>
</evidence>
<dbReference type="Gene3D" id="3.40.50.300">
    <property type="entry name" value="P-loop containing nucleotide triphosphate hydrolases"/>
    <property type="match status" value="1"/>
</dbReference>
<dbReference type="Pfam" id="PF22946">
    <property type="entry name" value="SPEF2_D5"/>
    <property type="match status" value="1"/>
</dbReference>
<keyword evidence="4" id="KW-1185">Reference proteome</keyword>
<gene>
    <name evidence="3" type="ORF">CCMP2556_LOCUS50129</name>
</gene>
<accession>A0ABP0S4X4</accession>
<evidence type="ECO:0000259" key="2">
    <source>
        <dbReference type="Pfam" id="PF22946"/>
    </source>
</evidence>
<feature type="region of interest" description="Disordered" evidence="1">
    <location>
        <begin position="271"/>
        <end position="296"/>
    </location>
</feature>
<dbReference type="EMBL" id="CAXAMN010026984">
    <property type="protein sequence ID" value="CAK9107408.1"/>
    <property type="molecule type" value="Genomic_DNA"/>
</dbReference>
<dbReference type="InterPro" id="IPR052634">
    <property type="entry name" value="Sperm_flagellar-bone_growth"/>
</dbReference>
<dbReference type="Proteomes" id="UP001642484">
    <property type="component" value="Unassembled WGS sequence"/>
</dbReference>
<sequence length="296" mass="33523">MIESLREQEERERVRYRAVERLRHAKRREKLREEMEGILELIVQMSFASLQQEQLTDQEEVDCTLWREWVSLFEENLPVMSLPSLQLCAEEPAPLTALPEPTGLANLHAVGATLNSAALRDFMETKGQWKVPLTDEATEPEEVEEIPASQPPLEIFDCATEVAATLEEAQGISFASKLSSELDFVENLPVNYRFGVVVASMIDRKYKEPPPQPPPSMPEVPLRLVITGKPYAGKKTVARRLAEAYNLEIIDLDEVVRECLAASKPDDYTRERINRPGGWLGTQQSTRGWRGRKGLP</sequence>
<evidence type="ECO:0000313" key="3">
    <source>
        <dbReference type="EMBL" id="CAK9107408.1"/>
    </source>
</evidence>
<reference evidence="3 4" key="1">
    <citation type="submission" date="2024-02" db="EMBL/GenBank/DDBJ databases">
        <authorList>
            <person name="Chen Y."/>
            <person name="Shah S."/>
            <person name="Dougan E. K."/>
            <person name="Thang M."/>
            <person name="Chan C."/>
        </authorList>
    </citation>
    <scope>NUCLEOTIDE SEQUENCE [LARGE SCALE GENOMIC DNA]</scope>
</reference>
<dbReference type="InterPro" id="IPR027417">
    <property type="entry name" value="P-loop_NTPase"/>
</dbReference>
<dbReference type="SUPFAM" id="SSF52540">
    <property type="entry name" value="P-loop containing nucleoside triphosphate hydrolases"/>
    <property type="match status" value="1"/>
</dbReference>
<dbReference type="PANTHER" id="PTHR14919">
    <property type="entry name" value="KPL2-RELATED"/>
    <property type="match status" value="1"/>
</dbReference>
<organism evidence="3 4">
    <name type="scientific">Durusdinium trenchii</name>
    <dbReference type="NCBI Taxonomy" id="1381693"/>
    <lineage>
        <taxon>Eukaryota</taxon>
        <taxon>Sar</taxon>
        <taxon>Alveolata</taxon>
        <taxon>Dinophyceae</taxon>
        <taxon>Suessiales</taxon>
        <taxon>Symbiodiniaceae</taxon>
        <taxon>Durusdinium</taxon>
    </lineage>
</organism>
<protein>
    <recommendedName>
        <fullName evidence="2">CPC1/SPEF2 domain-containing protein</fullName>
    </recommendedName>
</protein>
<feature type="domain" description="CPC1/SPEF2" evidence="2">
    <location>
        <begin position="3"/>
        <end position="78"/>
    </location>
</feature>
<proteinExistence type="predicted"/>
<comment type="caution">
    <text evidence="3">The sequence shown here is derived from an EMBL/GenBank/DDBJ whole genome shotgun (WGS) entry which is preliminary data.</text>
</comment>
<name>A0ABP0S4X4_9DINO</name>
<evidence type="ECO:0000313" key="4">
    <source>
        <dbReference type="Proteomes" id="UP001642484"/>
    </source>
</evidence>
<dbReference type="PANTHER" id="PTHR14919:SF0">
    <property type="entry name" value="SPERM FLAGELLAR PROTEIN 2"/>
    <property type="match status" value="1"/>
</dbReference>
<dbReference type="InterPro" id="IPR054517">
    <property type="entry name" value="SPEF2_D5"/>
</dbReference>